<dbReference type="Gene3D" id="3.30.420.10">
    <property type="entry name" value="Ribonuclease H-like superfamily/Ribonuclease H"/>
    <property type="match status" value="1"/>
</dbReference>
<comment type="caution">
    <text evidence="2">The sequence shown here is derived from an EMBL/GenBank/DDBJ whole genome shotgun (WGS) entry which is preliminary data.</text>
</comment>
<dbReference type="PANTHER" id="PTHR47723">
    <property type="entry name" value="OS05G0353850 PROTEIN"/>
    <property type="match status" value="1"/>
</dbReference>
<dbReference type="SUPFAM" id="SSF53098">
    <property type="entry name" value="Ribonuclease H-like"/>
    <property type="match status" value="1"/>
</dbReference>
<feature type="domain" description="RNase H type-1" evidence="1">
    <location>
        <begin position="10"/>
        <end position="106"/>
    </location>
</feature>
<sequence length="106" mass="11550">MHRSALDHHVCHGNLLNTDGASRGNPGLATAGGVLRDGEGRWRGGFAINIGRCSAPLAELWGVYYRLYMAWENRCTRVVLEVDSALVVGFLQTGIPCLSWYVCAMA</sequence>
<dbReference type="CDD" id="cd06222">
    <property type="entry name" value="RNase_H_like"/>
    <property type="match status" value="1"/>
</dbReference>
<reference evidence="2" key="1">
    <citation type="submission" date="2020-01" db="EMBL/GenBank/DDBJ databases">
        <authorList>
            <person name="Mishra B."/>
        </authorList>
    </citation>
    <scope>NUCLEOTIDE SEQUENCE [LARGE SCALE GENOMIC DNA]</scope>
</reference>
<organism evidence="2 3">
    <name type="scientific">Microthlaspi erraticum</name>
    <dbReference type="NCBI Taxonomy" id="1685480"/>
    <lineage>
        <taxon>Eukaryota</taxon>
        <taxon>Viridiplantae</taxon>
        <taxon>Streptophyta</taxon>
        <taxon>Embryophyta</taxon>
        <taxon>Tracheophyta</taxon>
        <taxon>Spermatophyta</taxon>
        <taxon>Magnoliopsida</taxon>
        <taxon>eudicotyledons</taxon>
        <taxon>Gunneridae</taxon>
        <taxon>Pentapetalae</taxon>
        <taxon>rosids</taxon>
        <taxon>malvids</taxon>
        <taxon>Brassicales</taxon>
        <taxon>Brassicaceae</taxon>
        <taxon>Coluteocarpeae</taxon>
        <taxon>Microthlaspi</taxon>
    </lineage>
</organism>
<protein>
    <recommendedName>
        <fullName evidence="1">RNase H type-1 domain-containing protein</fullName>
    </recommendedName>
</protein>
<evidence type="ECO:0000313" key="3">
    <source>
        <dbReference type="Proteomes" id="UP000467841"/>
    </source>
</evidence>
<gene>
    <name evidence="2" type="ORF">MERR_LOCUS27137</name>
</gene>
<proteinExistence type="predicted"/>
<name>A0A6D2J9Q5_9BRAS</name>
<dbReference type="GO" id="GO:0004523">
    <property type="term" value="F:RNA-DNA hybrid ribonuclease activity"/>
    <property type="evidence" value="ECO:0007669"/>
    <property type="project" value="InterPro"/>
</dbReference>
<dbReference type="InterPro" id="IPR036397">
    <property type="entry name" value="RNaseH_sf"/>
</dbReference>
<dbReference type="Pfam" id="PF13456">
    <property type="entry name" value="RVT_3"/>
    <property type="match status" value="1"/>
</dbReference>
<dbReference type="InterPro" id="IPR012337">
    <property type="entry name" value="RNaseH-like_sf"/>
</dbReference>
<dbReference type="PROSITE" id="PS50879">
    <property type="entry name" value="RNASE_H_1"/>
    <property type="match status" value="1"/>
</dbReference>
<dbReference type="InterPro" id="IPR053151">
    <property type="entry name" value="RNase_H-like"/>
</dbReference>
<dbReference type="GO" id="GO:0003676">
    <property type="term" value="F:nucleic acid binding"/>
    <property type="evidence" value="ECO:0007669"/>
    <property type="project" value="InterPro"/>
</dbReference>
<evidence type="ECO:0000259" key="1">
    <source>
        <dbReference type="PROSITE" id="PS50879"/>
    </source>
</evidence>
<dbReference type="EMBL" id="CACVBM020001218">
    <property type="protein sequence ID" value="CAA7039902.1"/>
    <property type="molecule type" value="Genomic_DNA"/>
</dbReference>
<keyword evidence="3" id="KW-1185">Reference proteome</keyword>
<dbReference type="InterPro" id="IPR044730">
    <property type="entry name" value="RNase_H-like_dom_plant"/>
</dbReference>
<dbReference type="Proteomes" id="UP000467841">
    <property type="component" value="Unassembled WGS sequence"/>
</dbReference>
<dbReference type="AlphaFoldDB" id="A0A6D2J9Q5"/>
<dbReference type="OrthoDB" id="1752183at2759"/>
<dbReference type="InterPro" id="IPR002156">
    <property type="entry name" value="RNaseH_domain"/>
</dbReference>
<dbReference type="PANTHER" id="PTHR47723:SF13">
    <property type="entry name" value="PUTATIVE-RELATED"/>
    <property type="match status" value="1"/>
</dbReference>
<evidence type="ECO:0000313" key="2">
    <source>
        <dbReference type="EMBL" id="CAA7039902.1"/>
    </source>
</evidence>
<accession>A0A6D2J9Q5</accession>